<dbReference type="GO" id="GO:0050660">
    <property type="term" value="F:flavin adenine dinucleotide binding"/>
    <property type="evidence" value="ECO:0007669"/>
    <property type="project" value="InterPro"/>
</dbReference>
<dbReference type="AlphaFoldDB" id="A0A375GA65"/>
<dbReference type="Proteomes" id="UP000256862">
    <property type="component" value="Chromosome CO2235"/>
</dbReference>
<dbReference type="RefSeq" id="WP_063238397.1">
    <property type="nucleotide sequence ID" value="NZ_CP069810.1"/>
</dbReference>
<keyword evidence="3" id="KW-0285">Flavoprotein</keyword>
<evidence type="ECO:0000256" key="5">
    <source>
        <dbReference type="ARBA" id="ARBA00022857"/>
    </source>
</evidence>
<protein>
    <submittedName>
        <fullName evidence="10">FAD-containing monooxygenase EthA</fullName>
        <ecNumber evidence="10">1.14.13.-</ecNumber>
    </submittedName>
    <submittedName>
        <fullName evidence="9">NAD(P)/FAD-dependent oxidoreductase</fullName>
    </submittedName>
</protein>
<dbReference type="FunFam" id="3.50.50.60:FF:000228">
    <property type="entry name" value="FAD-containing monooxygenase EthA"/>
    <property type="match status" value="1"/>
</dbReference>
<evidence type="ECO:0000256" key="6">
    <source>
        <dbReference type="ARBA" id="ARBA00023002"/>
    </source>
</evidence>
<evidence type="ECO:0000256" key="8">
    <source>
        <dbReference type="SAM" id="MobiDB-lite"/>
    </source>
</evidence>
<dbReference type="SUPFAM" id="SSF51905">
    <property type="entry name" value="FAD/NAD(P)-binding domain"/>
    <property type="match status" value="1"/>
</dbReference>
<dbReference type="OrthoDB" id="9766402at2"/>
<dbReference type="PANTHER" id="PTHR43872">
    <property type="entry name" value="MONOOXYGENASE, PUTATIVE (AFU_ORTHOLOGUE AFUA_8G02570)-RELATED"/>
    <property type="match status" value="1"/>
</dbReference>
<evidence type="ECO:0000256" key="2">
    <source>
        <dbReference type="ARBA" id="ARBA00010139"/>
    </source>
</evidence>
<proteinExistence type="inferred from homology"/>
<evidence type="ECO:0000256" key="3">
    <source>
        <dbReference type="ARBA" id="ARBA00022630"/>
    </source>
</evidence>
<dbReference type="Proteomes" id="UP000623307">
    <property type="component" value="Chromosome 2"/>
</dbReference>
<organism evidence="10">
    <name type="scientific">Cupriavidus oxalaticus</name>
    <dbReference type="NCBI Taxonomy" id="96344"/>
    <lineage>
        <taxon>Bacteria</taxon>
        <taxon>Pseudomonadati</taxon>
        <taxon>Pseudomonadota</taxon>
        <taxon>Betaproteobacteria</taxon>
        <taxon>Burkholderiales</taxon>
        <taxon>Burkholderiaceae</taxon>
        <taxon>Cupriavidus</taxon>
    </lineage>
</organism>
<keyword evidence="7 10" id="KW-0503">Monooxygenase</keyword>
<feature type="region of interest" description="Disordered" evidence="8">
    <location>
        <begin position="490"/>
        <end position="521"/>
    </location>
</feature>
<evidence type="ECO:0000256" key="1">
    <source>
        <dbReference type="ARBA" id="ARBA00001974"/>
    </source>
</evidence>
<reference evidence="9 11" key="2">
    <citation type="submission" date="2021-02" db="EMBL/GenBank/DDBJ databases">
        <title>Complete Genome Sequence of Cupriavidus oxalaticus Strain Ox1, a Soil Oxalate-Degrading Species.</title>
        <authorList>
            <person name="Palmieri F."/>
            <person name="Udriet P."/>
            <person name="Deuasquier M."/>
            <person name="Beaudoing E."/>
            <person name="Johnson S.L."/>
            <person name="Davenport K.W."/>
            <person name="Chain P.S."/>
            <person name="Bindschedler S."/>
            <person name="Junier P."/>
        </authorList>
    </citation>
    <scope>NUCLEOTIDE SEQUENCE [LARGE SCALE GENOMIC DNA]</scope>
    <source>
        <strain evidence="9 11">Ox1</strain>
    </source>
</reference>
<keyword evidence="4" id="KW-0274">FAD</keyword>
<dbReference type="Pfam" id="PF13450">
    <property type="entry name" value="NAD_binding_8"/>
    <property type="match status" value="1"/>
</dbReference>
<comment type="cofactor">
    <cofactor evidence="1">
        <name>FAD</name>
        <dbReference type="ChEBI" id="CHEBI:57692"/>
    </cofactor>
</comment>
<dbReference type="EMBL" id="OGUS01000131">
    <property type="protein sequence ID" value="SPC17178.1"/>
    <property type="molecule type" value="Genomic_DNA"/>
</dbReference>
<evidence type="ECO:0000256" key="7">
    <source>
        <dbReference type="ARBA" id="ARBA00023033"/>
    </source>
</evidence>
<dbReference type="InterPro" id="IPR020946">
    <property type="entry name" value="Flavin_mOase-like"/>
</dbReference>
<keyword evidence="11" id="KW-1185">Reference proteome</keyword>
<dbReference type="Pfam" id="PF00743">
    <property type="entry name" value="FMO-like"/>
    <property type="match status" value="1"/>
</dbReference>
<evidence type="ECO:0000313" key="10">
    <source>
        <dbReference type="EMBL" id="SPC17178.1"/>
    </source>
</evidence>
<keyword evidence="5" id="KW-0521">NADP</keyword>
<dbReference type="Gene3D" id="3.50.50.60">
    <property type="entry name" value="FAD/NAD(P)-binding domain"/>
    <property type="match status" value="3"/>
</dbReference>
<feature type="compositionally biased region" description="Low complexity" evidence="8">
    <location>
        <begin position="505"/>
        <end position="521"/>
    </location>
</feature>
<dbReference type="PANTHER" id="PTHR43872:SF1">
    <property type="entry name" value="MONOOXYGENASE, PUTATIVE (AFU_ORTHOLOGUE AFUA_8G02570)-RELATED"/>
    <property type="match status" value="1"/>
</dbReference>
<dbReference type="GeneID" id="303491323"/>
<comment type="similarity">
    <text evidence="2">Belongs to the FAD-binding monooxygenase family.</text>
</comment>
<dbReference type="GO" id="GO:0050661">
    <property type="term" value="F:NADP binding"/>
    <property type="evidence" value="ECO:0007669"/>
    <property type="project" value="InterPro"/>
</dbReference>
<evidence type="ECO:0000313" key="11">
    <source>
        <dbReference type="Proteomes" id="UP000623307"/>
    </source>
</evidence>
<reference evidence="10" key="1">
    <citation type="submission" date="2018-01" db="EMBL/GenBank/DDBJ databases">
        <authorList>
            <person name="Clerissi C."/>
        </authorList>
    </citation>
    <scope>NUCLEOTIDE SEQUENCE</scope>
    <source>
        <strain evidence="10">Cupriavidus oxalaticus LMG 2235</strain>
    </source>
</reference>
<evidence type="ECO:0000313" key="9">
    <source>
        <dbReference type="EMBL" id="QRQ95229.1"/>
    </source>
</evidence>
<dbReference type="EC" id="1.14.13.-" evidence="10"/>
<gene>
    <name evidence="10" type="primary">ethA</name>
    <name evidence="10" type="ORF">CO2235_90052</name>
    <name evidence="9" type="ORF">JTE92_17370</name>
</gene>
<dbReference type="InterPro" id="IPR051820">
    <property type="entry name" value="FAD-binding_MO"/>
</dbReference>
<evidence type="ECO:0000256" key="4">
    <source>
        <dbReference type="ARBA" id="ARBA00022827"/>
    </source>
</evidence>
<dbReference type="GO" id="GO:0004499">
    <property type="term" value="F:N,N-dimethylaniline monooxygenase activity"/>
    <property type="evidence" value="ECO:0007669"/>
    <property type="project" value="InterPro"/>
</dbReference>
<dbReference type="InterPro" id="IPR036188">
    <property type="entry name" value="FAD/NAD-bd_sf"/>
</dbReference>
<name>A0A375GA65_9BURK</name>
<sequence length="521" mass="57808">MTAPHPDDAVLDVLIVGAGLSGIGAARHLQMRCPGKRYAILEARDAIGGTWDLFRYPGIRSDSDMYTLGYRFKPWRGARAIADGPSIRAYIRETADEAGITPHIRFGHKVVSAAWDSAAACWTVEAERTTDHSRLRLRARLLYVCAGYYSYAEGHRPAFADEERFRGRIVHPQFWDESLDYGGKRVVVIGSGATAVTLVPEMAKRAAHVTMLQRSPTYIVTRPAEDAIARQLRRLLPERLAYGATRWKNVLLGMMFFQLARRRPERTREKLIGMAAAQLAPGFDVTRHLTPRYNPWDQRLCLVPDGDLFGAIREGRATVETDTIDRFTKDGIVLASGKTLAADTVVVATGLKLNMLGDIAVSVDGEPRRPAESYAYKGMMLSGVPNLVLAFGYTNASWTLKADLTAEYVCRLLRHMDRHGHRVAMARAPAGMQPTPFLDFTSGYVQRAATVLPRQGDRKPWRVYQNYLKDMLTIRHGRIADGVLQFDVVPSSTQAGRPRRDSQGPAETTTVPAVAASEVQS</sequence>
<accession>A0A375GA65</accession>
<dbReference type="EMBL" id="CP069812">
    <property type="protein sequence ID" value="QRQ95229.1"/>
    <property type="molecule type" value="Genomic_DNA"/>
</dbReference>
<keyword evidence="6 10" id="KW-0560">Oxidoreductase</keyword>